<sequence length="95" mass="11081">MLSREEYTAKIKQQLDEFNTKVDELQARTQETKADAREKYEAEMAKLRHQSELAVAKLDELKAAGEDSWEKLVAEMEKIRDAIVHSFSYFKSQVK</sequence>
<accession>A0A935TC16</accession>
<feature type="coiled-coil region" evidence="1">
    <location>
        <begin position="8"/>
        <end position="64"/>
    </location>
</feature>
<keyword evidence="1" id="KW-0175">Coiled coil</keyword>
<organism evidence="2 3">
    <name type="scientific">Candidatus Accumulibacter affinis</name>
    <dbReference type="NCBI Taxonomy" id="2954384"/>
    <lineage>
        <taxon>Bacteria</taxon>
        <taxon>Pseudomonadati</taxon>
        <taxon>Pseudomonadota</taxon>
        <taxon>Betaproteobacteria</taxon>
        <taxon>Candidatus Accumulibacter</taxon>
    </lineage>
</organism>
<evidence type="ECO:0008006" key="4">
    <source>
        <dbReference type="Google" id="ProtNLM"/>
    </source>
</evidence>
<gene>
    <name evidence="2" type="ORF">IPK02_12210</name>
</gene>
<protein>
    <recommendedName>
        <fullName evidence="4">Coiled coil domain-containing protein</fullName>
    </recommendedName>
</protein>
<comment type="caution">
    <text evidence="2">The sequence shown here is derived from an EMBL/GenBank/DDBJ whole genome shotgun (WGS) entry which is preliminary data.</text>
</comment>
<name>A0A935TC16_9PROT</name>
<dbReference type="Proteomes" id="UP000706151">
    <property type="component" value="Unassembled WGS sequence"/>
</dbReference>
<evidence type="ECO:0000313" key="2">
    <source>
        <dbReference type="EMBL" id="MBK7954648.1"/>
    </source>
</evidence>
<reference evidence="2 3" key="1">
    <citation type="submission" date="2020-10" db="EMBL/GenBank/DDBJ databases">
        <title>Connecting structure to function with the recovery of over 1000 high-quality activated sludge metagenome-assembled genomes encoding full-length rRNA genes using long-read sequencing.</title>
        <authorList>
            <person name="Singleton C.M."/>
            <person name="Petriglieri F."/>
            <person name="Kristensen J.M."/>
            <person name="Kirkegaard R.H."/>
            <person name="Michaelsen T.Y."/>
            <person name="Andersen M.H."/>
            <person name="Karst S.M."/>
            <person name="Dueholm M.S."/>
            <person name="Nielsen P.H."/>
            <person name="Albertsen M."/>
        </authorList>
    </citation>
    <scope>NUCLEOTIDE SEQUENCE [LARGE SCALE GENOMIC DNA]</scope>
    <source>
        <strain evidence="2">Fred_18-Q3-R57-64_BAT3C.720</strain>
    </source>
</reference>
<evidence type="ECO:0000256" key="1">
    <source>
        <dbReference type="SAM" id="Coils"/>
    </source>
</evidence>
<evidence type="ECO:0000313" key="3">
    <source>
        <dbReference type="Proteomes" id="UP000706151"/>
    </source>
</evidence>
<dbReference type="EMBL" id="JADJOT010000009">
    <property type="protein sequence ID" value="MBK7954648.1"/>
    <property type="molecule type" value="Genomic_DNA"/>
</dbReference>
<dbReference type="AlphaFoldDB" id="A0A935TC16"/>
<proteinExistence type="predicted"/>